<dbReference type="EMBL" id="BLZH01000021">
    <property type="protein sequence ID" value="GFP60566.1"/>
    <property type="molecule type" value="Genomic_DNA"/>
</dbReference>
<dbReference type="Pfam" id="PF25788">
    <property type="entry name" value="Ig_Rha78A_N"/>
    <property type="match status" value="1"/>
</dbReference>
<dbReference type="InterPro" id="IPR020810">
    <property type="entry name" value="Enolase_C"/>
</dbReference>
<dbReference type="InterPro" id="IPR020811">
    <property type="entry name" value="Enolase_N"/>
</dbReference>
<dbReference type="InterPro" id="IPR008928">
    <property type="entry name" value="6-hairpin_glycosidase_sf"/>
</dbReference>
<dbReference type="Pfam" id="PF05592">
    <property type="entry name" value="Bac_rhamnosid"/>
    <property type="match status" value="1"/>
</dbReference>
<dbReference type="InterPro" id="IPR029017">
    <property type="entry name" value="Enolase-like_N"/>
</dbReference>
<dbReference type="SUPFAM" id="SSF51604">
    <property type="entry name" value="Enolase C-terminal domain-like"/>
    <property type="match status" value="1"/>
</dbReference>
<dbReference type="InterPro" id="IPR013737">
    <property type="entry name" value="Bac_rhamnosid_N"/>
</dbReference>
<evidence type="ECO:0000256" key="3">
    <source>
        <dbReference type="ARBA" id="ARBA00005031"/>
    </source>
</evidence>
<dbReference type="Gene3D" id="2.60.420.10">
    <property type="entry name" value="Maltose phosphorylase, domain 3"/>
    <property type="match status" value="1"/>
</dbReference>
<sequence>MIESIKAAERLDSRGKPTVQVAVTTSHGTFYSLVPSGASTGKHEALELRDGDMSRYAGMGTTQAVAHIETLLGPALVERKLDPKTQLKEIDNFMKQLDGTADKSRLGANAILGISMACARAGAAAKDVPLYEFIRQEAGLEGPYVVPVPFLNVLNGGVHSGNTMAFQELMIAPTEAKSFAEGIRLAVEVYSALKAIIADRFGAPATGIGDEGGFAPPISSLEDGLDLITAAVEKAGHTGRIKFACDPASSEFFDKETGLYDLSFKDKTSSDTRTSKEMQQLYKAIIGKYSLVLLEDPFAEDDWSSWTEFNRDCNIELVGDDLLCTNVERIKLAFEKKACNAVLLKLNQIASPPPFQDMDHSTPPVSVLPPTFEQHHDGFGVQCVQPRLSWRFSYPNGQIRNWKQTAYDIAISYNNTEPGQVFHLEGEDSVLVPWPNSEPLDSRARRFVRVRCYGKYSLSDGRGSEVHHESITEWSASSLLEIALLRNSDWRGRMISVSEPWPLSPDHSARPLCFYKRFHLSLKDGTIERGRLYATSHGVYIVRINGKKVGDHCLAPGFQSYQKRLHYQIYDAKDLLVTPGWNKIEVDVAAGWFASATSWARKRFIYGQKLGVLAQLEIWVAGSTSPILVSTDPSWGVTNTPLVSSEILDGEIFDQSLSMSSDLDKAKFSVRESPIPVSRLVSPEAPPVRVVERLKPKDMFKSRSRNAVIVDFGQNIAGRICVRRIQKIAGSQITFRHAEVIQDGEIICRPLRTAKARDIIICDGRELLDWHPHHTFHGFRYVEIAGWGPDDQDCPLTKACIVAEVIHTDMLRTGWFSCSNDDVNRLHTNSLRSIKSNFLSVPTECPSRDERFGWTGDLNIIAPTATFLYDTAGMLRNWLQDLYLDQMEESEYWRQGVVPLFIPNSLLRNGDGGHGWDPMPNGVWGDAAIMVPWSLYRMSGDISFLSEQYDSMVQYLENGVIRGQDGLWDPDQWQFGDWLDPRAPRNDSGRGTTDGTFVADCFLVASTQITAEVAVMLDKPVDSTRFRDTALRLIHSWRKKYLTAAGFVVPDTATALSLALSFDLLPESGGNSTAAQAAARLFRLVRLNDFKITTGFVGSALLSRALTQSGGVDLAYAMLFQKKCPSFLYPITMGATTTWERWDSMLPDGTVNPGSMTSFNHHALGSIANWMHADIGGLEAIEPGWKVFRVKPRPNKELTWANTVFESRYGRIELRWTLNRDFFRMRLRVPPNSTAVVSLPGDGGPSELGKEEGKEQRVGSGEYDLGCRFAQTQWPPKALLPPWGRAEF</sequence>
<dbReference type="InterPro" id="IPR016007">
    <property type="entry name" value="Alpha_rhamnosid"/>
</dbReference>
<dbReference type="InterPro" id="IPR035398">
    <property type="entry name" value="Bac_rhamnosid_C"/>
</dbReference>
<accession>A0A6V8R8X9</accession>
<dbReference type="GO" id="GO:0006096">
    <property type="term" value="P:glycolytic process"/>
    <property type="evidence" value="ECO:0007669"/>
    <property type="project" value="UniProtKB-UniPathway"/>
</dbReference>
<evidence type="ECO:0000259" key="10">
    <source>
        <dbReference type="SMART" id="SM01193"/>
    </source>
</evidence>
<dbReference type="SUPFAM" id="SSF54826">
    <property type="entry name" value="Enolase N-terminal domain-like"/>
    <property type="match status" value="1"/>
</dbReference>
<dbReference type="GO" id="GO:0000287">
    <property type="term" value="F:magnesium ion binding"/>
    <property type="evidence" value="ECO:0007669"/>
    <property type="project" value="InterPro"/>
</dbReference>
<dbReference type="Gene3D" id="2.60.120.260">
    <property type="entry name" value="Galactose-binding domain-like"/>
    <property type="match status" value="2"/>
</dbReference>
<dbReference type="PRINTS" id="PR00148">
    <property type="entry name" value="ENOLASE"/>
</dbReference>
<dbReference type="InterPro" id="IPR000941">
    <property type="entry name" value="Enolase"/>
</dbReference>
<evidence type="ECO:0000313" key="12">
    <source>
        <dbReference type="Proteomes" id="UP000517252"/>
    </source>
</evidence>
<feature type="region of interest" description="Disordered" evidence="8">
    <location>
        <begin position="1240"/>
        <end position="1259"/>
    </location>
</feature>
<gene>
    <name evidence="11" type="ORF">TASIC1_0021001300</name>
</gene>
<dbReference type="UniPathway" id="UPA00109">
    <property type="reaction ID" value="UER00187"/>
</dbReference>
<dbReference type="GO" id="GO:0004634">
    <property type="term" value="F:phosphopyruvate hydratase activity"/>
    <property type="evidence" value="ECO:0007669"/>
    <property type="project" value="InterPro"/>
</dbReference>
<evidence type="ECO:0000256" key="8">
    <source>
        <dbReference type="SAM" id="MobiDB-lite"/>
    </source>
</evidence>
<evidence type="ECO:0000259" key="9">
    <source>
        <dbReference type="SMART" id="SM01192"/>
    </source>
</evidence>
<evidence type="ECO:0000313" key="11">
    <source>
        <dbReference type="EMBL" id="GFP60566.1"/>
    </source>
</evidence>
<evidence type="ECO:0000256" key="5">
    <source>
        <dbReference type="ARBA" id="ARBA00022801"/>
    </source>
</evidence>
<dbReference type="Pfam" id="PF17389">
    <property type="entry name" value="Bac_rhamnosid6H"/>
    <property type="match status" value="1"/>
</dbReference>
<dbReference type="PANTHER" id="PTHR33307">
    <property type="entry name" value="ALPHA-RHAMNOSIDASE (EUROFUNG)"/>
    <property type="match status" value="1"/>
</dbReference>
<dbReference type="SMART" id="SM01192">
    <property type="entry name" value="Enolase_C"/>
    <property type="match status" value="1"/>
</dbReference>
<proteinExistence type="inferred from homology"/>
<reference evidence="11 12" key="1">
    <citation type="submission" date="2020-07" db="EMBL/GenBank/DDBJ databases">
        <title>Trichoderma asperellum IC-1 whole genome shotgun sequence.</title>
        <authorList>
            <person name="Kanamasa S."/>
            <person name="Takahashi H."/>
        </authorList>
    </citation>
    <scope>NUCLEOTIDE SEQUENCE [LARGE SCALE GENOMIC DNA]</scope>
    <source>
        <strain evidence="11 12">IC-1</strain>
    </source>
</reference>
<dbReference type="OrthoDB" id="10036721at2759"/>
<dbReference type="Pfam" id="PF03952">
    <property type="entry name" value="Enolase_N"/>
    <property type="match status" value="1"/>
</dbReference>
<evidence type="ECO:0000256" key="1">
    <source>
        <dbReference type="ARBA" id="ARBA00001445"/>
    </source>
</evidence>
<evidence type="ECO:0000256" key="2">
    <source>
        <dbReference type="ARBA" id="ARBA00001946"/>
    </source>
</evidence>
<dbReference type="SUPFAM" id="SSF48208">
    <property type="entry name" value="Six-hairpin glycosidases"/>
    <property type="match status" value="1"/>
</dbReference>
<dbReference type="Pfam" id="PF08531">
    <property type="entry name" value="Bac_rhamnosid_N"/>
    <property type="match status" value="1"/>
</dbReference>
<dbReference type="SMART" id="SM01193">
    <property type="entry name" value="Enolase_N"/>
    <property type="match status" value="1"/>
</dbReference>
<keyword evidence="6" id="KW-0324">Glycolysis</keyword>
<dbReference type="GO" id="GO:0000015">
    <property type="term" value="C:phosphopyruvate hydratase complex"/>
    <property type="evidence" value="ECO:0007669"/>
    <property type="project" value="InterPro"/>
</dbReference>
<organism evidence="11 12">
    <name type="scientific">Trichoderma asperellum</name>
    <name type="common">Filamentous fungus</name>
    <dbReference type="NCBI Taxonomy" id="101201"/>
    <lineage>
        <taxon>Eukaryota</taxon>
        <taxon>Fungi</taxon>
        <taxon>Dikarya</taxon>
        <taxon>Ascomycota</taxon>
        <taxon>Pezizomycotina</taxon>
        <taxon>Sordariomycetes</taxon>
        <taxon>Hypocreomycetidae</taxon>
        <taxon>Hypocreales</taxon>
        <taxon>Hypocreaceae</taxon>
        <taxon>Trichoderma</taxon>
    </lineage>
</organism>
<dbReference type="SFLD" id="SFLDG00178">
    <property type="entry name" value="enolase"/>
    <property type="match status" value="1"/>
</dbReference>
<comment type="caution">
    <text evidence="11">The sequence shown here is derived from an EMBL/GenBank/DDBJ whole genome shotgun (WGS) entry which is preliminary data.</text>
</comment>
<protein>
    <submittedName>
        <fullName evidence="11">Alpha-L-rhamnosidase</fullName>
    </submittedName>
</protein>
<dbReference type="InterPro" id="IPR008902">
    <property type="entry name" value="Rhamnosid_concanavalin"/>
</dbReference>
<evidence type="ECO:0000256" key="7">
    <source>
        <dbReference type="ARBA" id="ARBA00023239"/>
    </source>
</evidence>
<dbReference type="InterPro" id="IPR036849">
    <property type="entry name" value="Enolase-like_C_sf"/>
</dbReference>
<evidence type="ECO:0000256" key="6">
    <source>
        <dbReference type="ARBA" id="ARBA00023152"/>
    </source>
</evidence>
<comment type="catalytic activity">
    <reaction evidence="1">
        <text>Hydrolysis of terminal non-reducing alpha-L-rhamnose residues in alpha-L-rhamnosides.</text>
        <dbReference type="EC" id="3.2.1.40"/>
    </reaction>
</comment>
<dbReference type="Gene3D" id="1.50.10.10">
    <property type="match status" value="1"/>
</dbReference>
<dbReference type="InterPro" id="IPR035396">
    <property type="entry name" value="Bac_rhamnosid6H"/>
</dbReference>
<feature type="domain" description="Enolase N-terminal" evidence="10">
    <location>
        <begin position="2"/>
        <end position="134"/>
    </location>
</feature>
<dbReference type="Pfam" id="PF00113">
    <property type="entry name" value="Enolase_C"/>
    <property type="match status" value="1"/>
</dbReference>
<dbReference type="InterPro" id="IPR012341">
    <property type="entry name" value="6hp_glycosidase-like_sf"/>
</dbReference>
<name>A0A6V8R8X9_TRIAP</name>
<feature type="compositionally biased region" description="Basic and acidic residues" evidence="8">
    <location>
        <begin position="1248"/>
        <end position="1257"/>
    </location>
</feature>
<dbReference type="Proteomes" id="UP000517252">
    <property type="component" value="Unassembled WGS sequence"/>
</dbReference>
<dbReference type="SFLD" id="SFLDF00002">
    <property type="entry name" value="enolase"/>
    <property type="match status" value="1"/>
</dbReference>
<dbReference type="Gene3D" id="3.30.390.10">
    <property type="entry name" value="Enolase-like, N-terminal domain"/>
    <property type="match status" value="1"/>
</dbReference>
<comment type="similarity">
    <text evidence="4">Belongs to the enolase family.</text>
</comment>
<comment type="pathway">
    <text evidence="3">Carbohydrate degradation; glycolysis; pyruvate from D-glyceraldehyde 3-phosphate: step 4/5.</text>
</comment>
<dbReference type="PANTHER" id="PTHR33307:SF6">
    <property type="entry name" value="ALPHA-RHAMNOSIDASE (EUROFUNG)-RELATED"/>
    <property type="match status" value="1"/>
</dbReference>
<dbReference type="InterPro" id="IPR013783">
    <property type="entry name" value="Ig-like_fold"/>
</dbReference>
<dbReference type="HAMAP" id="MF_00318">
    <property type="entry name" value="Enolase"/>
    <property type="match status" value="1"/>
</dbReference>
<dbReference type="Gene3D" id="2.60.40.10">
    <property type="entry name" value="Immunoglobulins"/>
    <property type="match status" value="1"/>
</dbReference>
<dbReference type="GO" id="GO:0030596">
    <property type="term" value="F:alpha-L-rhamnosidase activity"/>
    <property type="evidence" value="ECO:0007669"/>
    <property type="project" value="UniProtKB-EC"/>
</dbReference>
<dbReference type="Gene3D" id="3.20.20.120">
    <property type="entry name" value="Enolase-like C-terminal domain"/>
    <property type="match status" value="1"/>
</dbReference>
<comment type="cofactor">
    <cofactor evidence="2">
        <name>Mg(2+)</name>
        <dbReference type="ChEBI" id="CHEBI:18420"/>
    </cofactor>
</comment>
<dbReference type="Pfam" id="PF17390">
    <property type="entry name" value="Bac_rhamnosid_C"/>
    <property type="match status" value="1"/>
</dbReference>
<keyword evidence="7" id="KW-0456">Lyase</keyword>
<dbReference type="SFLD" id="SFLDS00001">
    <property type="entry name" value="Enolase"/>
    <property type="match status" value="1"/>
</dbReference>
<feature type="domain" description="Enolase C-terminal TIM barrel" evidence="9">
    <location>
        <begin position="143"/>
        <end position="363"/>
    </location>
</feature>
<keyword evidence="5" id="KW-0378">Hydrolase</keyword>
<evidence type="ECO:0000256" key="4">
    <source>
        <dbReference type="ARBA" id="ARBA00009604"/>
    </source>
</evidence>